<dbReference type="AlphaFoldDB" id="A0A550D0J6"/>
<proteinExistence type="predicted"/>
<reference evidence="1 2" key="1">
    <citation type="journal article" date="2019" name="New Phytol.">
        <title>Comparative genomics reveals unique wood-decay strategies and fruiting body development in the Schizophyllaceae.</title>
        <authorList>
            <person name="Almasi E."/>
            <person name="Sahu N."/>
            <person name="Krizsan K."/>
            <person name="Balint B."/>
            <person name="Kovacs G.M."/>
            <person name="Kiss B."/>
            <person name="Cseklye J."/>
            <person name="Drula E."/>
            <person name="Henrissat B."/>
            <person name="Nagy I."/>
            <person name="Chovatia M."/>
            <person name="Adam C."/>
            <person name="LaButti K."/>
            <person name="Lipzen A."/>
            <person name="Riley R."/>
            <person name="Grigoriev I.V."/>
            <person name="Nagy L.G."/>
        </authorList>
    </citation>
    <scope>NUCLEOTIDE SEQUENCE [LARGE SCALE GENOMIC DNA]</scope>
    <source>
        <strain evidence="1 2">NL-1724</strain>
    </source>
</reference>
<sequence>MYGMHVILPFEHRGPRHRGTLVENIPADAPNALFYRPECDRALAKCRDGSWGYLVNPFNDGALLHDDSALLHDDSALLHDDGALLHDDDALFHDGALRIQSPRPLAAVAVVDDYLALTSSRSGGERFGGEIFGGGVVARPLLLPTRRRQLTLSATFAFTSTVFNSPWIPHDRRPCPVTPNTQFVKARAHTIGYLLAVWAALSYSTSRRRCRVRRLGSGVVVHAVWAALSGSPSGPRCRTRRLDGAIVLDVAGRAGLILRGRVDFTWGEG</sequence>
<protein>
    <submittedName>
        <fullName evidence="1">Uncharacterized protein</fullName>
    </submittedName>
</protein>
<gene>
    <name evidence="1" type="ORF">BD626DRAFT_564180</name>
</gene>
<keyword evidence="2" id="KW-1185">Reference proteome</keyword>
<evidence type="ECO:0000313" key="2">
    <source>
        <dbReference type="Proteomes" id="UP000320762"/>
    </source>
</evidence>
<organism evidence="1 2">
    <name type="scientific">Schizophyllum amplum</name>
    <dbReference type="NCBI Taxonomy" id="97359"/>
    <lineage>
        <taxon>Eukaryota</taxon>
        <taxon>Fungi</taxon>
        <taxon>Dikarya</taxon>
        <taxon>Basidiomycota</taxon>
        <taxon>Agaricomycotina</taxon>
        <taxon>Agaricomycetes</taxon>
        <taxon>Agaricomycetidae</taxon>
        <taxon>Agaricales</taxon>
        <taxon>Schizophyllaceae</taxon>
        <taxon>Schizophyllum</taxon>
    </lineage>
</organism>
<evidence type="ECO:0000313" key="1">
    <source>
        <dbReference type="EMBL" id="TRM70564.1"/>
    </source>
</evidence>
<comment type="caution">
    <text evidence="1">The sequence shown here is derived from an EMBL/GenBank/DDBJ whole genome shotgun (WGS) entry which is preliminary data.</text>
</comment>
<dbReference type="EMBL" id="VDMD01000001">
    <property type="protein sequence ID" value="TRM70564.1"/>
    <property type="molecule type" value="Genomic_DNA"/>
</dbReference>
<dbReference type="Proteomes" id="UP000320762">
    <property type="component" value="Unassembled WGS sequence"/>
</dbReference>
<name>A0A550D0J6_9AGAR</name>
<accession>A0A550D0J6</accession>